<sequence length="96" mass="9776">MSNGGGAAGRLMVQDEELQLRRQEEIGSGQGIAVRCAVVSGGSPDAAARGGYGADEIGAWEKRDAGSWSFGSGGDGNFGSMSSGILGRIKMILPED</sequence>
<keyword evidence="2" id="KW-1185">Reference proteome</keyword>
<evidence type="ECO:0000313" key="2">
    <source>
        <dbReference type="Proteomes" id="UP000032180"/>
    </source>
</evidence>
<dbReference type="Proteomes" id="UP000032180">
    <property type="component" value="Chromosome 10"/>
</dbReference>
<organism evidence="1 2">
    <name type="scientific">Leersia perrieri</name>
    <dbReference type="NCBI Taxonomy" id="77586"/>
    <lineage>
        <taxon>Eukaryota</taxon>
        <taxon>Viridiplantae</taxon>
        <taxon>Streptophyta</taxon>
        <taxon>Embryophyta</taxon>
        <taxon>Tracheophyta</taxon>
        <taxon>Spermatophyta</taxon>
        <taxon>Magnoliopsida</taxon>
        <taxon>Liliopsida</taxon>
        <taxon>Poales</taxon>
        <taxon>Poaceae</taxon>
        <taxon>BOP clade</taxon>
        <taxon>Oryzoideae</taxon>
        <taxon>Oryzeae</taxon>
        <taxon>Oryzinae</taxon>
        <taxon>Leersia</taxon>
    </lineage>
</organism>
<reference evidence="1 2" key="1">
    <citation type="submission" date="2012-08" db="EMBL/GenBank/DDBJ databases">
        <title>Oryza genome evolution.</title>
        <authorList>
            <person name="Wing R.A."/>
        </authorList>
    </citation>
    <scope>NUCLEOTIDE SEQUENCE</scope>
</reference>
<reference evidence="1" key="3">
    <citation type="submission" date="2015-04" db="UniProtKB">
        <authorList>
            <consortium name="EnsemblPlants"/>
        </authorList>
    </citation>
    <scope>IDENTIFICATION</scope>
</reference>
<accession>A0A0D9XHS0</accession>
<protein>
    <submittedName>
        <fullName evidence="1">Uncharacterized protein</fullName>
    </submittedName>
</protein>
<dbReference type="EnsemblPlants" id="LPERR10G01730.1">
    <property type="protein sequence ID" value="LPERR10G01730.1"/>
    <property type="gene ID" value="LPERR10G01730"/>
</dbReference>
<evidence type="ECO:0000313" key="1">
    <source>
        <dbReference type="EnsemblPlants" id="LPERR10G01730.1"/>
    </source>
</evidence>
<proteinExistence type="predicted"/>
<name>A0A0D9XHS0_9ORYZ</name>
<reference evidence="2" key="2">
    <citation type="submission" date="2013-12" db="EMBL/GenBank/DDBJ databases">
        <authorList>
            <person name="Yu Y."/>
            <person name="Lee S."/>
            <person name="de Baynast K."/>
            <person name="Wissotski M."/>
            <person name="Liu L."/>
            <person name="Talag J."/>
            <person name="Goicoechea J."/>
            <person name="Angelova A."/>
            <person name="Jetty R."/>
            <person name="Kudrna D."/>
            <person name="Golser W."/>
            <person name="Rivera L."/>
            <person name="Zhang J."/>
            <person name="Wing R."/>
        </authorList>
    </citation>
    <scope>NUCLEOTIDE SEQUENCE</scope>
</reference>
<dbReference type="Gramene" id="LPERR10G01730.1">
    <property type="protein sequence ID" value="LPERR10G01730.1"/>
    <property type="gene ID" value="LPERR10G01730"/>
</dbReference>
<dbReference type="HOGENOM" id="CLU_2362745_0_0_1"/>
<dbReference type="AlphaFoldDB" id="A0A0D9XHS0"/>